<dbReference type="HOGENOM" id="CLU_2095024_0_0_5"/>
<dbReference type="Proteomes" id="UP000019593">
    <property type="component" value="Chromosome"/>
</dbReference>
<feature type="compositionally biased region" description="Basic and acidic residues" evidence="1">
    <location>
        <begin position="106"/>
        <end position="116"/>
    </location>
</feature>
<dbReference type="EMBL" id="CP004372">
    <property type="protein sequence ID" value="AHM05640.1"/>
    <property type="molecule type" value="Genomic_DNA"/>
</dbReference>
<accession>W8SSY8</accession>
<sequence>MLTLPPAPPWAAQVPTQPSSPPLDTARHTKPELGTSAVTPPAAAHATAERPAAGRSSQVDPLAPPTDPPPVKGLGLPPLDVTRVGDRDSPEARPQTPTEALFAARLTRDTGQEDGA</sequence>
<protein>
    <submittedName>
        <fullName evidence="2">Uncharacterized protein</fullName>
    </submittedName>
</protein>
<evidence type="ECO:0000313" key="2">
    <source>
        <dbReference type="EMBL" id="AHM05640.1"/>
    </source>
</evidence>
<feature type="compositionally biased region" description="Pro residues" evidence="1">
    <location>
        <begin position="62"/>
        <end position="71"/>
    </location>
</feature>
<evidence type="ECO:0000256" key="1">
    <source>
        <dbReference type="SAM" id="MobiDB-lite"/>
    </source>
</evidence>
<proteinExistence type="predicted"/>
<dbReference type="RefSeq" id="WP_025313262.1">
    <property type="nucleotide sequence ID" value="NZ_CP004372.1"/>
</dbReference>
<feature type="region of interest" description="Disordered" evidence="1">
    <location>
        <begin position="1"/>
        <end position="116"/>
    </location>
</feature>
<name>W8SSY8_9RHOB</name>
<reference evidence="2 3" key="1">
    <citation type="submission" date="2013-03" db="EMBL/GenBank/DDBJ databases">
        <authorList>
            <person name="Fiebig A."/>
            <person name="Goeker M."/>
            <person name="Klenk H.-P.P."/>
        </authorList>
    </citation>
    <scope>NUCLEOTIDE SEQUENCE [LARGE SCALE GENOMIC DNA]</scope>
    <source>
        <strain evidence="3">DSM 19469</strain>
    </source>
</reference>
<organism evidence="2 3">
    <name type="scientific">Roseicyclus elongatus DSM 19469</name>
    <dbReference type="NCBI Taxonomy" id="1294273"/>
    <lineage>
        <taxon>Bacteria</taxon>
        <taxon>Pseudomonadati</taxon>
        <taxon>Pseudomonadota</taxon>
        <taxon>Alphaproteobacteria</taxon>
        <taxon>Rhodobacterales</taxon>
        <taxon>Roseobacteraceae</taxon>
        <taxon>Roseicyclus</taxon>
    </lineage>
</organism>
<evidence type="ECO:0000313" key="3">
    <source>
        <dbReference type="Proteomes" id="UP000019593"/>
    </source>
</evidence>
<feature type="compositionally biased region" description="Low complexity" evidence="1">
    <location>
        <begin position="35"/>
        <end position="53"/>
    </location>
</feature>
<dbReference type="KEGG" id="red:roselon_03382"/>
<dbReference type="AlphaFoldDB" id="W8SSY8"/>
<keyword evidence="3" id="KW-1185">Reference proteome</keyword>
<gene>
    <name evidence="2" type="ORF">roselon_03382</name>
</gene>
<feature type="compositionally biased region" description="Low complexity" evidence="1">
    <location>
        <begin position="72"/>
        <end position="81"/>
    </location>
</feature>